<dbReference type="EMBL" id="CM040483">
    <property type="protein sequence ID" value="MCI4395658.1"/>
    <property type="molecule type" value="Genomic_DNA"/>
</dbReference>
<reference evidence="1 2" key="1">
    <citation type="journal article" date="2022" name="bioRxiv">
        <title>An ancient truncated duplication of the anti-Mullerian hormone receptor type 2 gene is a potential conserved master sex determinant in the Pangasiidae catfish family.</title>
        <authorList>
            <person name="Wen M."/>
            <person name="Pan Q."/>
            <person name="Jouanno E."/>
            <person name="Montfort J."/>
            <person name="Zahm M."/>
            <person name="Cabau C."/>
            <person name="Klopp C."/>
            <person name="Iampietro C."/>
            <person name="Roques C."/>
            <person name="Bouchez O."/>
            <person name="Castinel A."/>
            <person name="Donnadieu C."/>
            <person name="Parrinello H."/>
            <person name="Poncet C."/>
            <person name="Belmonte E."/>
            <person name="Gautier V."/>
            <person name="Avarre J.-C."/>
            <person name="Dugue R."/>
            <person name="Gustiano R."/>
            <person name="Ha T.T.T."/>
            <person name="Campet M."/>
            <person name="Sriphairoj K."/>
            <person name="Ribolli J."/>
            <person name="de Almeida F.L."/>
            <person name="Desvignes T."/>
            <person name="Postlethwait J.H."/>
            <person name="Bucao C.F."/>
            <person name="Robinson-Rechavi M."/>
            <person name="Bobe J."/>
            <person name="Herpin A."/>
            <person name="Guiguen Y."/>
        </authorList>
    </citation>
    <scope>NUCLEOTIDE SEQUENCE [LARGE SCALE GENOMIC DNA]</scope>
    <source>
        <strain evidence="1">YG-Dec2019</strain>
    </source>
</reference>
<keyword evidence="2" id="KW-1185">Reference proteome</keyword>
<accession>A0ACC5XWY6</accession>
<gene>
    <name evidence="1" type="ORF">PGIGA_G00194540</name>
</gene>
<protein>
    <submittedName>
        <fullName evidence="1">Uncharacterized protein</fullName>
    </submittedName>
</protein>
<proteinExistence type="predicted"/>
<dbReference type="Proteomes" id="UP000829447">
    <property type="component" value="Linkage Group LG30"/>
</dbReference>
<evidence type="ECO:0000313" key="1">
    <source>
        <dbReference type="EMBL" id="MCI4395658.1"/>
    </source>
</evidence>
<evidence type="ECO:0000313" key="2">
    <source>
        <dbReference type="Proteomes" id="UP000829447"/>
    </source>
</evidence>
<organism evidence="1 2">
    <name type="scientific">Pangasianodon gigas</name>
    <name type="common">Mekong giant catfish</name>
    <name type="synonym">Pangasius gigas</name>
    <dbReference type="NCBI Taxonomy" id="30993"/>
    <lineage>
        <taxon>Eukaryota</taxon>
        <taxon>Metazoa</taxon>
        <taxon>Chordata</taxon>
        <taxon>Craniata</taxon>
        <taxon>Vertebrata</taxon>
        <taxon>Euteleostomi</taxon>
        <taxon>Actinopterygii</taxon>
        <taxon>Neopterygii</taxon>
        <taxon>Teleostei</taxon>
        <taxon>Ostariophysi</taxon>
        <taxon>Siluriformes</taxon>
        <taxon>Pangasiidae</taxon>
        <taxon>Pangasianodon</taxon>
    </lineage>
</organism>
<sequence length="679" mass="76955">MAMTLTEFTRALDHETLPRILQIQSGIYFQGSVYELFGRTCCLSTGDLMKIIDITITRFIAHTSDGTDINLPLDYPGLFRIVADTEPYLSIQEIVHSLKIGSHVLSQPTFLSSAKIALPQGSLKKREIFRITSVVHEVDGGEGHVVCEVLHREPKFCFTLSLSHQGNFMECEDDQFYTLQELATWKIPNGRKRIVTVVKDLPVKDLLFSNLLENVCGELTLTPVYELQAVMSVGKNVVVIPSNLDVEVMDVTDQFDTSSFIQPLSLQDVFQKPSEIFPFVAEVIERPTTEGNMPEELAFLLDCTQIIVHRAYKAKRILATEIRQESPRHFLIPTSYNGRLKRRPREFPTAYDLKRAQSDTEKLHIVATRAFDSIYDGLASVLVGDEFQVKKKEPKYDEKGDKMDSLMCLKIKGKSHEAVRLPMFLDGGFMEVIHDKRQYSISEICRWFPLPFNVKVSVRDLSLKEDILAGVPGLRIEEEIVDPYLLISTPDLSSWWEIAVNRTHMTLHMDKRWNDGEPLCNVNSFVEEISEKCYYTMRRYAVATVTPPPRPPKTPKRPPERPARTQQAKPEKSAATCSPKPAAVSRESSTDCTTTEFEKNTATPATFPRTTVQKDTKIDRASSAVSRGRSLEDVCVNKADDDDAHDYEYIDEDELENIRRQFSEQSVSISAKAKPSNTI</sequence>
<comment type="caution">
    <text evidence="1">The sequence shown here is derived from an EMBL/GenBank/DDBJ whole genome shotgun (WGS) entry which is preliminary data.</text>
</comment>
<name>A0ACC5XWY6_PANGG</name>